<proteinExistence type="predicted"/>
<dbReference type="EMBL" id="JBHLWI010000043">
    <property type="protein sequence ID" value="MFC0264109.1"/>
    <property type="molecule type" value="Genomic_DNA"/>
</dbReference>
<evidence type="ECO:0000313" key="3">
    <source>
        <dbReference type="Proteomes" id="UP001589797"/>
    </source>
</evidence>
<keyword evidence="3" id="KW-1185">Reference proteome</keyword>
<keyword evidence="1" id="KW-0732">Signal</keyword>
<dbReference type="Proteomes" id="UP001589797">
    <property type="component" value="Unassembled WGS sequence"/>
</dbReference>
<evidence type="ECO:0000256" key="1">
    <source>
        <dbReference type="SAM" id="SignalP"/>
    </source>
</evidence>
<feature type="signal peptide" evidence="1">
    <location>
        <begin position="1"/>
        <end position="21"/>
    </location>
</feature>
<accession>A0ABV6FW60</accession>
<dbReference type="PROSITE" id="PS51257">
    <property type="entry name" value="PROKAR_LIPOPROTEIN"/>
    <property type="match status" value="1"/>
</dbReference>
<name>A0ABV6FW60_9BACT</name>
<gene>
    <name evidence="2" type="ORF">ACFFIP_15555</name>
</gene>
<evidence type="ECO:0000313" key="2">
    <source>
        <dbReference type="EMBL" id="MFC0264109.1"/>
    </source>
</evidence>
<reference evidence="2 3" key="1">
    <citation type="submission" date="2024-09" db="EMBL/GenBank/DDBJ databases">
        <authorList>
            <person name="Sun Q."/>
            <person name="Mori K."/>
        </authorList>
    </citation>
    <scope>NUCLEOTIDE SEQUENCE [LARGE SCALE GENOMIC DNA]</scope>
    <source>
        <strain evidence="2 3">CCM 7650</strain>
    </source>
</reference>
<dbReference type="RefSeq" id="WP_382388617.1">
    <property type="nucleotide sequence ID" value="NZ_JBHLWI010000043.1"/>
</dbReference>
<comment type="caution">
    <text evidence="2">The sequence shown here is derived from an EMBL/GenBank/DDBJ whole genome shotgun (WGS) entry which is preliminary data.</text>
</comment>
<organism evidence="2 3">
    <name type="scientific">Fontibacter flavus</name>
    <dbReference type="NCBI Taxonomy" id="654838"/>
    <lineage>
        <taxon>Bacteria</taxon>
        <taxon>Pseudomonadati</taxon>
        <taxon>Bacteroidota</taxon>
        <taxon>Cytophagia</taxon>
        <taxon>Cytophagales</taxon>
        <taxon>Cyclobacteriaceae</taxon>
        <taxon>Fontibacter</taxon>
    </lineage>
</organism>
<feature type="chain" id="PRO_5045101148" description="Lipoprotein" evidence="1">
    <location>
        <begin position="22"/>
        <end position="200"/>
    </location>
</feature>
<evidence type="ECO:0008006" key="4">
    <source>
        <dbReference type="Google" id="ProtNLM"/>
    </source>
</evidence>
<protein>
    <recommendedName>
        <fullName evidence="4">Lipoprotein</fullName>
    </recommendedName>
</protein>
<sequence length="200" mass="22779">MRKKIRLLLPCLIAISFSACSQKETNDGESKMDKINQTKDMILKAAAKQNKGEEPKIGNPHSIEEIKAWLPTQYKEYQLDPDSFIENGEDSRISMTYRVPNDPKKSIYLEFLDGAGNLGPAVFALLEMKLGKEYEESNAQGYIKVYERNGVKVFQKEMLQSGSSMLEFALDKRFYFIISGEKTTAEELWGFTELLDPSKI</sequence>